<feature type="domain" description="FAD-binding PCMH-type" evidence="20">
    <location>
        <begin position="15"/>
        <end position="188"/>
    </location>
</feature>
<dbReference type="InterPro" id="IPR006094">
    <property type="entry name" value="Oxid_FAD_bind_N"/>
</dbReference>
<comment type="function">
    <text evidence="2 19">Cell wall formation.</text>
</comment>
<reference evidence="21 22" key="1">
    <citation type="submission" date="2016-05" db="EMBL/GenBank/DDBJ databases">
        <title>Niabella ginsenosidivorans BS26 whole genome sequencing.</title>
        <authorList>
            <person name="Im W.T."/>
            <person name="Siddiqi M.Z."/>
        </authorList>
    </citation>
    <scope>NUCLEOTIDE SEQUENCE [LARGE SCALE GENOMIC DNA]</scope>
    <source>
        <strain evidence="21 22">BS26</strain>
    </source>
</reference>
<dbReference type="GO" id="GO:0071555">
    <property type="term" value="P:cell wall organization"/>
    <property type="evidence" value="ECO:0007669"/>
    <property type="project" value="UniProtKB-KW"/>
</dbReference>
<evidence type="ECO:0000256" key="3">
    <source>
        <dbReference type="ARBA" id="ARBA00004496"/>
    </source>
</evidence>
<dbReference type="InterPro" id="IPR036635">
    <property type="entry name" value="MurB_C_sf"/>
</dbReference>
<dbReference type="SUPFAM" id="SSF56194">
    <property type="entry name" value="Uridine diphospho-N-Acetylenolpyruvylglucosamine reductase, MurB, C-terminal domain"/>
    <property type="match status" value="1"/>
</dbReference>
<evidence type="ECO:0000256" key="6">
    <source>
        <dbReference type="ARBA" id="ARBA00015188"/>
    </source>
</evidence>
<dbReference type="PANTHER" id="PTHR21071">
    <property type="entry name" value="UDP-N-ACETYLENOLPYRUVOYLGLUCOSAMINE REDUCTASE"/>
    <property type="match status" value="1"/>
</dbReference>
<organism evidence="21 22">
    <name type="scientific">Niabella ginsenosidivorans</name>
    <dbReference type="NCBI Taxonomy" id="1176587"/>
    <lineage>
        <taxon>Bacteria</taxon>
        <taxon>Pseudomonadati</taxon>
        <taxon>Bacteroidota</taxon>
        <taxon>Chitinophagia</taxon>
        <taxon>Chitinophagales</taxon>
        <taxon>Chitinophagaceae</taxon>
        <taxon>Niabella</taxon>
    </lineage>
</organism>
<comment type="similarity">
    <text evidence="19">Belongs to the MurB family.</text>
</comment>
<keyword evidence="10 19" id="KW-0274">FAD</keyword>
<dbReference type="HAMAP" id="MF_00037">
    <property type="entry name" value="MurB"/>
    <property type="match status" value="1"/>
</dbReference>
<evidence type="ECO:0000256" key="15">
    <source>
        <dbReference type="ARBA" id="ARBA00023306"/>
    </source>
</evidence>
<keyword evidence="15 19" id="KW-0131">Cell cycle</keyword>
<keyword evidence="16 19" id="KW-0961">Cell wall biogenesis/degradation</keyword>
<dbReference type="Pfam" id="PF01565">
    <property type="entry name" value="FAD_binding_4"/>
    <property type="match status" value="1"/>
</dbReference>
<evidence type="ECO:0000256" key="8">
    <source>
        <dbReference type="ARBA" id="ARBA00022618"/>
    </source>
</evidence>
<keyword evidence="8 19" id="KW-0132">Cell division</keyword>
<dbReference type="GO" id="GO:0009252">
    <property type="term" value="P:peptidoglycan biosynthetic process"/>
    <property type="evidence" value="ECO:0007669"/>
    <property type="project" value="UniProtKB-UniRule"/>
</dbReference>
<dbReference type="PROSITE" id="PS51387">
    <property type="entry name" value="FAD_PCMH"/>
    <property type="match status" value="1"/>
</dbReference>
<dbReference type="GO" id="GO:0005829">
    <property type="term" value="C:cytosol"/>
    <property type="evidence" value="ECO:0007669"/>
    <property type="project" value="TreeGrafter"/>
</dbReference>
<evidence type="ECO:0000313" key="22">
    <source>
        <dbReference type="Proteomes" id="UP000077667"/>
    </source>
</evidence>
<keyword evidence="22" id="KW-1185">Reference proteome</keyword>
<feature type="active site" evidence="19">
    <location>
        <position position="164"/>
    </location>
</feature>
<dbReference type="InterPro" id="IPR003170">
    <property type="entry name" value="MurB"/>
</dbReference>
<comment type="cofactor">
    <cofactor evidence="1 19">
        <name>FAD</name>
        <dbReference type="ChEBI" id="CHEBI:57692"/>
    </cofactor>
</comment>
<dbReference type="NCBIfam" id="NF010478">
    <property type="entry name" value="PRK13903.1"/>
    <property type="match status" value="1"/>
</dbReference>
<dbReference type="Gene3D" id="3.90.78.10">
    <property type="entry name" value="UDP-N-acetylenolpyruvoylglucosamine reductase, C-terminal domain"/>
    <property type="match status" value="1"/>
</dbReference>
<sequence length="338" mass="37734">MEILDTVSLKPYNTFGIEQYARHFTKAASVEELKEALLWAKKKEQPTLIIGGGSNILLTGDYNGLVIKNELQGYQVVSDDDDFVTIKVAAGEIWHQFVLHCLKHQYAGVENLALIPGCVGASPMQNIGAYGVEIKEVFCELTAVHRLDHTTKVFSKEECSFGYRESVFKNSYKDQFVITDVTYRLQKKPVFHIEYGAIRQELDRLNVTELSINAIAQAVINIRSSKLPDPAEIGNAGSFFKNPSVEQSQYLSLKKAWPDMMAYENADGTMKLAAGWLIEHAGLKGYRKGDAGIHEKQALVLVNYGNASGRELLEVCNLVTDTVFRKYGVQLHPEVNVI</sequence>
<dbReference type="NCBIfam" id="NF000755">
    <property type="entry name" value="PRK00046.1"/>
    <property type="match status" value="1"/>
</dbReference>
<evidence type="ECO:0000256" key="19">
    <source>
        <dbReference type="HAMAP-Rule" id="MF_00037"/>
    </source>
</evidence>
<name>A0A1A9I8F4_9BACT</name>
<dbReference type="PANTHER" id="PTHR21071:SF4">
    <property type="entry name" value="UDP-N-ACETYLENOLPYRUVOYLGLUCOSAMINE REDUCTASE"/>
    <property type="match status" value="1"/>
</dbReference>
<keyword evidence="9 19" id="KW-0285">Flavoprotein</keyword>
<evidence type="ECO:0000256" key="11">
    <source>
        <dbReference type="ARBA" id="ARBA00022857"/>
    </source>
</evidence>
<dbReference type="UniPathway" id="UPA00219"/>
<evidence type="ECO:0000256" key="14">
    <source>
        <dbReference type="ARBA" id="ARBA00023002"/>
    </source>
</evidence>
<dbReference type="NCBIfam" id="TIGR00179">
    <property type="entry name" value="murB"/>
    <property type="match status" value="1"/>
</dbReference>
<feature type="active site" description="Proton donor" evidence="19">
    <location>
        <position position="238"/>
    </location>
</feature>
<evidence type="ECO:0000256" key="12">
    <source>
        <dbReference type="ARBA" id="ARBA00022960"/>
    </source>
</evidence>
<dbReference type="KEGG" id="nia:A8C56_14620"/>
<evidence type="ECO:0000256" key="17">
    <source>
        <dbReference type="ARBA" id="ARBA00031026"/>
    </source>
</evidence>
<evidence type="ECO:0000256" key="13">
    <source>
        <dbReference type="ARBA" id="ARBA00022984"/>
    </source>
</evidence>
<feature type="active site" evidence="19">
    <location>
        <position position="334"/>
    </location>
</feature>
<evidence type="ECO:0000313" key="21">
    <source>
        <dbReference type="EMBL" id="ANH83958.1"/>
    </source>
</evidence>
<evidence type="ECO:0000256" key="18">
    <source>
        <dbReference type="ARBA" id="ARBA00048914"/>
    </source>
</evidence>
<comment type="catalytic activity">
    <reaction evidence="18 19">
        <text>UDP-N-acetyl-alpha-D-muramate + NADP(+) = UDP-N-acetyl-3-O-(1-carboxyvinyl)-alpha-D-glucosamine + NADPH + H(+)</text>
        <dbReference type="Rhea" id="RHEA:12248"/>
        <dbReference type="ChEBI" id="CHEBI:15378"/>
        <dbReference type="ChEBI" id="CHEBI:57783"/>
        <dbReference type="ChEBI" id="CHEBI:58349"/>
        <dbReference type="ChEBI" id="CHEBI:68483"/>
        <dbReference type="ChEBI" id="CHEBI:70757"/>
        <dbReference type="EC" id="1.3.1.98"/>
    </reaction>
</comment>
<dbReference type="Proteomes" id="UP000077667">
    <property type="component" value="Chromosome"/>
</dbReference>
<dbReference type="InterPro" id="IPR036318">
    <property type="entry name" value="FAD-bd_PCMH-like_sf"/>
</dbReference>
<evidence type="ECO:0000256" key="4">
    <source>
        <dbReference type="ARBA" id="ARBA00004752"/>
    </source>
</evidence>
<dbReference type="OrthoDB" id="9804753at2"/>
<dbReference type="RefSeq" id="WP_067762080.1">
    <property type="nucleotide sequence ID" value="NZ_CP015772.1"/>
</dbReference>
<dbReference type="InterPro" id="IPR016166">
    <property type="entry name" value="FAD-bd_PCMH"/>
</dbReference>
<evidence type="ECO:0000259" key="20">
    <source>
        <dbReference type="PROSITE" id="PS51387"/>
    </source>
</evidence>
<dbReference type="InterPro" id="IPR016167">
    <property type="entry name" value="FAD-bd_PCMH_sub1"/>
</dbReference>
<keyword evidence="12 19" id="KW-0133">Cell shape</keyword>
<protein>
    <recommendedName>
        <fullName evidence="6 19">UDP-N-acetylenolpyruvoylglucosamine reductase</fullName>
        <ecNumber evidence="5 19">1.3.1.98</ecNumber>
    </recommendedName>
    <alternativeName>
        <fullName evidence="17 19">UDP-N-acetylmuramate dehydrogenase</fullName>
    </alternativeName>
</protein>
<evidence type="ECO:0000256" key="16">
    <source>
        <dbReference type="ARBA" id="ARBA00023316"/>
    </source>
</evidence>
<evidence type="ECO:0000256" key="10">
    <source>
        <dbReference type="ARBA" id="ARBA00022827"/>
    </source>
</evidence>
<keyword evidence="7 19" id="KW-0963">Cytoplasm</keyword>
<dbReference type="GO" id="GO:0071949">
    <property type="term" value="F:FAD binding"/>
    <property type="evidence" value="ECO:0007669"/>
    <property type="project" value="InterPro"/>
</dbReference>
<comment type="subcellular location">
    <subcellularLocation>
        <location evidence="3 19">Cytoplasm</location>
    </subcellularLocation>
</comment>
<evidence type="ECO:0000256" key="9">
    <source>
        <dbReference type="ARBA" id="ARBA00022630"/>
    </source>
</evidence>
<dbReference type="GO" id="GO:0008762">
    <property type="term" value="F:UDP-N-acetylmuramate dehydrogenase activity"/>
    <property type="evidence" value="ECO:0007669"/>
    <property type="project" value="UniProtKB-UniRule"/>
</dbReference>
<proteinExistence type="inferred from homology"/>
<gene>
    <name evidence="19" type="primary">murB</name>
    <name evidence="21" type="ORF">A8C56_14620</name>
</gene>
<dbReference type="SUPFAM" id="SSF56176">
    <property type="entry name" value="FAD-binding/transporter-associated domain-like"/>
    <property type="match status" value="1"/>
</dbReference>
<keyword evidence="14 19" id="KW-0560">Oxidoreductase</keyword>
<dbReference type="EMBL" id="CP015772">
    <property type="protein sequence ID" value="ANH83958.1"/>
    <property type="molecule type" value="Genomic_DNA"/>
</dbReference>
<dbReference type="AlphaFoldDB" id="A0A1A9I8F4"/>
<dbReference type="Gene3D" id="3.30.465.10">
    <property type="match status" value="1"/>
</dbReference>
<accession>A0A1A9I8F4</accession>
<keyword evidence="11 19" id="KW-0521">NADP</keyword>
<evidence type="ECO:0000256" key="5">
    <source>
        <dbReference type="ARBA" id="ARBA00012518"/>
    </source>
</evidence>
<evidence type="ECO:0000256" key="1">
    <source>
        <dbReference type="ARBA" id="ARBA00001974"/>
    </source>
</evidence>
<dbReference type="STRING" id="1176587.A8C56_14620"/>
<dbReference type="Gene3D" id="3.30.43.10">
    <property type="entry name" value="Uridine Diphospho-n-acetylenolpyruvylglucosamine Reductase, domain 2"/>
    <property type="match status" value="1"/>
</dbReference>
<comment type="pathway">
    <text evidence="4 19">Cell wall biogenesis; peptidoglycan biosynthesis.</text>
</comment>
<dbReference type="GO" id="GO:0051301">
    <property type="term" value="P:cell division"/>
    <property type="evidence" value="ECO:0007669"/>
    <property type="project" value="UniProtKB-KW"/>
</dbReference>
<evidence type="ECO:0000256" key="2">
    <source>
        <dbReference type="ARBA" id="ARBA00003921"/>
    </source>
</evidence>
<dbReference type="InterPro" id="IPR011601">
    <property type="entry name" value="MurB_C"/>
</dbReference>
<dbReference type="InterPro" id="IPR016169">
    <property type="entry name" value="FAD-bd_PCMH_sub2"/>
</dbReference>
<dbReference type="GO" id="GO:0008360">
    <property type="term" value="P:regulation of cell shape"/>
    <property type="evidence" value="ECO:0007669"/>
    <property type="project" value="UniProtKB-KW"/>
</dbReference>
<dbReference type="EC" id="1.3.1.98" evidence="5 19"/>
<dbReference type="Pfam" id="PF02873">
    <property type="entry name" value="MurB_C"/>
    <property type="match status" value="1"/>
</dbReference>
<keyword evidence="13 19" id="KW-0573">Peptidoglycan synthesis</keyword>
<evidence type="ECO:0000256" key="7">
    <source>
        <dbReference type="ARBA" id="ARBA00022490"/>
    </source>
</evidence>